<dbReference type="AlphaFoldDB" id="A0A9X3TYE2"/>
<name>A0A9X3TYE2_9PROT</name>
<dbReference type="EMBL" id="JANWOI010000003">
    <property type="protein sequence ID" value="MDA5194068.1"/>
    <property type="molecule type" value="Genomic_DNA"/>
</dbReference>
<dbReference type="Gene3D" id="1.10.790.20">
    <property type="entry name" value="Domain of unknown function DUF1476"/>
    <property type="match status" value="1"/>
</dbReference>
<evidence type="ECO:0000313" key="1">
    <source>
        <dbReference type="EMBL" id="MDA5194068.1"/>
    </source>
</evidence>
<reference evidence="1" key="1">
    <citation type="submission" date="2022-08" db="EMBL/GenBank/DDBJ databases">
        <authorList>
            <person name="Vandamme P."/>
            <person name="Hettiarachchi A."/>
            <person name="Peeters C."/>
            <person name="Cnockaert M."/>
            <person name="Carlier A."/>
        </authorList>
    </citation>
    <scope>NUCLEOTIDE SEQUENCE</scope>
    <source>
        <strain evidence="1">LMG 31809</strain>
    </source>
</reference>
<protein>
    <submittedName>
        <fullName evidence="1">DUF1476 domain-containing protein</fullName>
    </submittedName>
</protein>
<dbReference type="Pfam" id="PF07345">
    <property type="entry name" value="ATPaseInh_sub_z"/>
    <property type="match status" value="1"/>
</dbReference>
<organism evidence="1 2">
    <name type="scientific">Govanella unica</name>
    <dbReference type="NCBI Taxonomy" id="2975056"/>
    <lineage>
        <taxon>Bacteria</taxon>
        <taxon>Pseudomonadati</taxon>
        <taxon>Pseudomonadota</taxon>
        <taxon>Alphaproteobacteria</taxon>
        <taxon>Emcibacterales</taxon>
        <taxon>Govanellaceae</taxon>
        <taxon>Govanella</taxon>
    </lineage>
</organism>
<dbReference type="Proteomes" id="UP001141619">
    <property type="component" value="Unassembled WGS sequence"/>
</dbReference>
<accession>A0A9X3TYE2</accession>
<keyword evidence="2" id="KW-1185">Reference proteome</keyword>
<proteinExistence type="predicted"/>
<gene>
    <name evidence="1" type="ORF">NYP16_08910</name>
</gene>
<reference evidence="1" key="2">
    <citation type="journal article" date="2023" name="Syst. Appl. Microbiol.">
        <title>Govania unica gen. nov., sp. nov., a rare biosphere bacterium that represents a novel family in the class Alphaproteobacteria.</title>
        <authorList>
            <person name="Vandamme P."/>
            <person name="Peeters C."/>
            <person name="Hettiarachchi A."/>
            <person name="Cnockaert M."/>
            <person name="Carlier A."/>
        </authorList>
    </citation>
    <scope>NUCLEOTIDE SEQUENCE</scope>
    <source>
        <strain evidence="1">LMG 31809</strain>
    </source>
</reference>
<comment type="caution">
    <text evidence="1">The sequence shown here is derived from an EMBL/GenBank/DDBJ whole genome shotgun (WGS) entry which is preliminary data.</text>
</comment>
<evidence type="ECO:0000313" key="2">
    <source>
        <dbReference type="Proteomes" id="UP001141619"/>
    </source>
</evidence>
<sequence length="106" mass="12195">MAQFEDRERGFEAKFAHENEREFRARARRDKLLGLWAADKMGLSGEGADGYARSVIALTVANADEEHIFLRLRQDFDSKAVAVSDHQIRRVMDEFLTVARRQILAE</sequence>
<dbReference type="PIRSF" id="PIRSF031780">
    <property type="entry name" value="UCP031780"/>
    <property type="match status" value="1"/>
</dbReference>
<dbReference type="RefSeq" id="WP_274943774.1">
    <property type="nucleotide sequence ID" value="NZ_JANWOI010000003.1"/>
</dbReference>
<dbReference type="InterPro" id="IPR009945">
    <property type="entry name" value="ATPase_inh_sub_z"/>
</dbReference>
<dbReference type="InterPro" id="IPR038293">
    <property type="entry name" value="ATPase_inh_sub_z_sf"/>
</dbReference>